<dbReference type="InterPro" id="IPR012760">
    <property type="entry name" value="RNA_pol_sigma_RpoD_C"/>
</dbReference>
<feature type="short sequence motif" description="Interaction with polymerase core subunit RpoC" evidence="6">
    <location>
        <begin position="773"/>
        <end position="776"/>
    </location>
</feature>
<dbReference type="InterPro" id="IPR028630">
    <property type="entry name" value="Sigma70_RpoD"/>
</dbReference>
<evidence type="ECO:0000256" key="3">
    <source>
        <dbReference type="ARBA" id="ARBA00023082"/>
    </source>
</evidence>
<dbReference type="InterPro" id="IPR042189">
    <property type="entry name" value="RNA_pol_sigma_70_r1_1_sf"/>
</dbReference>
<dbReference type="Pfam" id="PF03979">
    <property type="entry name" value="Sigma70_r1_1"/>
    <property type="match status" value="1"/>
</dbReference>
<dbReference type="InterPro" id="IPR000943">
    <property type="entry name" value="RNA_pol_sigma70"/>
</dbReference>
<protein>
    <recommendedName>
        <fullName evidence="6">RNA polymerase sigma factor RpoD</fullName>
    </recommendedName>
    <alternativeName>
        <fullName evidence="6">Sigma-70</fullName>
    </alternativeName>
</protein>
<dbReference type="Pfam" id="PF04546">
    <property type="entry name" value="Sigma70_ner"/>
    <property type="match status" value="1"/>
</dbReference>
<comment type="similarity">
    <text evidence="6">Belongs to the sigma-70 factor family. RpoD/SigA subfamily.</text>
</comment>
<dbReference type="Gene3D" id="1.10.601.10">
    <property type="entry name" value="RNA Polymerase Primary Sigma Factor"/>
    <property type="match status" value="1"/>
</dbReference>
<evidence type="ECO:0000256" key="2">
    <source>
        <dbReference type="ARBA" id="ARBA00023015"/>
    </source>
</evidence>
<feature type="region of interest" description="Sigma-70 factor domain-2" evidence="6">
    <location>
        <begin position="749"/>
        <end position="819"/>
    </location>
</feature>
<dbReference type="InterPro" id="IPR009042">
    <property type="entry name" value="RNA_pol_sigma70_r1_2"/>
</dbReference>
<evidence type="ECO:0000313" key="11">
    <source>
        <dbReference type="EMBL" id="GGX31147.1"/>
    </source>
</evidence>
<dbReference type="CDD" id="cd06171">
    <property type="entry name" value="Sigma70_r4"/>
    <property type="match status" value="1"/>
</dbReference>
<name>A0ABQ2XTE4_9BURK</name>
<dbReference type="Proteomes" id="UP000653343">
    <property type="component" value="Unassembled WGS sequence"/>
</dbReference>
<evidence type="ECO:0000256" key="5">
    <source>
        <dbReference type="ARBA" id="ARBA00023163"/>
    </source>
</evidence>
<dbReference type="NCBIfam" id="NF004208">
    <property type="entry name" value="PRK05658.1"/>
    <property type="match status" value="1"/>
</dbReference>
<dbReference type="InterPro" id="IPR050239">
    <property type="entry name" value="Sigma-70_RNA_pol_init_factors"/>
</dbReference>
<reference evidence="12" key="1">
    <citation type="journal article" date="2019" name="Int. J. Syst. Evol. Microbiol.">
        <title>The Global Catalogue of Microorganisms (GCM) 10K type strain sequencing project: providing services to taxonomists for standard genome sequencing and annotation.</title>
        <authorList>
            <consortium name="The Broad Institute Genomics Platform"/>
            <consortium name="The Broad Institute Genome Sequencing Center for Infectious Disease"/>
            <person name="Wu L."/>
            <person name="Ma J."/>
        </authorList>
    </citation>
    <scope>NUCLEOTIDE SEQUENCE [LARGE SCALE GENOMIC DNA]</scope>
    <source>
        <strain evidence="12">KCTC 23917</strain>
    </source>
</reference>
<dbReference type="NCBIfam" id="TIGR02937">
    <property type="entry name" value="sigma70-ECF"/>
    <property type="match status" value="1"/>
</dbReference>
<dbReference type="InterPro" id="IPR013324">
    <property type="entry name" value="RNA_pol_sigma_r3/r4-like"/>
</dbReference>
<evidence type="ECO:0000259" key="10">
    <source>
        <dbReference type="PROSITE" id="PS00716"/>
    </source>
</evidence>
<dbReference type="EMBL" id="BMYU01000001">
    <property type="protein sequence ID" value="GGX31147.1"/>
    <property type="molecule type" value="Genomic_DNA"/>
</dbReference>
<keyword evidence="3 6" id="KW-0731">Sigma factor</keyword>
<keyword evidence="7" id="KW-0175">Coiled coil</keyword>
<dbReference type="InterPro" id="IPR007127">
    <property type="entry name" value="RNA_pol_sigma_70_r1_1"/>
</dbReference>
<dbReference type="PROSITE" id="PS00715">
    <property type="entry name" value="SIGMA70_1"/>
    <property type="match status" value="1"/>
</dbReference>
<comment type="function">
    <text evidence="6">Sigma factors are initiation factors that promote the attachment of RNA polymerase to specific initiation sites and are then released. This sigma factor is the primary sigma factor during exponential growth.</text>
</comment>
<evidence type="ECO:0000256" key="4">
    <source>
        <dbReference type="ARBA" id="ARBA00023125"/>
    </source>
</evidence>
<dbReference type="NCBIfam" id="TIGR02393">
    <property type="entry name" value="RpoD_Cterm"/>
    <property type="match status" value="1"/>
</dbReference>
<feature type="domain" description="RNA polymerase sigma-70" evidence="10">
    <location>
        <begin position="942"/>
        <end position="968"/>
    </location>
</feature>
<keyword evidence="12" id="KW-1185">Reference proteome</keyword>
<dbReference type="PANTHER" id="PTHR30603">
    <property type="entry name" value="RNA POLYMERASE SIGMA FACTOR RPO"/>
    <property type="match status" value="1"/>
</dbReference>
<dbReference type="PANTHER" id="PTHR30603:SF60">
    <property type="entry name" value="RNA POLYMERASE SIGMA FACTOR RPOD"/>
    <property type="match status" value="1"/>
</dbReference>
<gene>
    <name evidence="6" type="primary">rpoD</name>
    <name evidence="11" type="ORF">GCM10010946_05290</name>
</gene>
<feature type="region of interest" description="Disordered" evidence="8">
    <location>
        <begin position="1"/>
        <end position="21"/>
    </location>
</feature>
<dbReference type="RefSeq" id="WP_308427098.1">
    <property type="nucleotide sequence ID" value="NZ_BMYU01000001.1"/>
</dbReference>
<comment type="caution">
    <text evidence="11">The sequence shown here is derived from an EMBL/GenBank/DDBJ whole genome shotgun (WGS) entry which is preliminary data.</text>
</comment>
<comment type="subunit">
    <text evidence="6">Interacts transiently with the RNA polymerase catalytic core.</text>
</comment>
<dbReference type="InterPro" id="IPR007630">
    <property type="entry name" value="RNA_pol_sigma70_r4"/>
</dbReference>
<feature type="domain" description="RNA polymerase sigma-70" evidence="9">
    <location>
        <begin position="773"/>
        <end position="786"/>
    </location>
</feature>
<dbReference type="PROSITE" id="PS00716">
    <property type="entry name" value="SIGMA70_2"/>
    <property type="match status" value="1"/>
</dbReference>
<dbReference type="Gene3D" id="1.10.220.120">
    <property type="entry name" value="Sigma-70 factor, region 1.1"/>
    <property type="match status" value="1"/>
</dbReference>
<evidence type="ECO:0000256" key="1">
    <source>
        <dbReference type="ARBA" id="ARBA00022490"/>
    </source>
</evidence>
<dbReference type="HAMAP" id="MF_00963">
    <property type="entry name" value="Sigma70_RpoD_SigA"/>
    <property type="match status" value="1"/>
</dbReference>
<comment type="subcellular location">
    <subcellularLocation>
        <location evidence="6">Cytoplasm</location>
    </subcellularLocation>
</comment>
<dbReference type="InterPro" id="IPR013325">
    <property type="entry name" value="RNA_pol_sigma_r2"/>
</dbReference>
<dbReference type="SUPFAM" id="SSF88946">
    <property type="entry name" value="Sigma2 domain of RNA polymerase sigma factors"/>
    <property type="match status" value="1"/>
</dbReference>
<dbReference type="Pfam" id="PF04545">
    <property type="entry name" value="Sigma70_r4"/>
    <property type="match status" value="1"/>
</dbReference>
<feature type="region of interest" description="Sigma-70 factor domain-4" evidence="6">
    <location>
        <begin position="917"/>
        <end position="970"/>
    </location>
</feature>
<dbReference type="InterPro" id="IPR007631">
    <property type="entry name" value="RNA_pol_sigma_70_non-ess"/>
</dbReference>
<evidence type="ECO:0000256" key="8">
    <source>
        <dbReference type="SAM" id="MobiDB-lite"/>
    </source>
</evidence>
<keyword evidence="4 6" id="KW-0238">DNA-binding</keyword>
<accession>A0ABQ2XTE4</accession>
<keyword evidence="2 6" id="KW-0805">Transcription regulation</keyword>
<feature type="coiled-coil region" evidence="7">
    <location>
        <begin position="633"/>
        <end position="663"/>
    </location>
</feature>
<dbReference type="Pfam" id="PF00140">
    <property type="entry name" value="Sigma70_r1_2"/>
    <property type="match status" value="1"/>
</dbReference>
<dbReference type="InterPro" id="IPR007627">
    <property type="entry name" value="RNA_pol_sigma70_r2"/>
</dbReference>
<dbReference type="Pfam" id="PF04542">
    <property type="entry name" value="Sigma70_r2"/>
    <property type="match status" value="1"/>
</dbReference>
<dbReference type="InterPro" id="IPR007624">
    <property type="entry name" value="RNA_pol_sigma70_r3"/>
</dbReference>
<dbReference type="PRINTS" id="PR00046">
    <property type="entry name" value="SIGMA70FCT"/>
</dbReference>
<feature type="compositionally biased region" description="Polar residues" evidence="8">
    <location>
        <begin position="1"/>
        <end position="13"/>
    </location>
</feature>
<feature type="region of interest" description="Sigma-70 factor domain-3" evidence="6">
    <location>
        <begin position="828"/>
        <end position="904"/>
    </location>
</feature>
<dbReference type="InterPro" id="IPR036388">
    <property type="entry name" value="WH-like_DNA-bd_sf"/>
</dbReference>
<evidence type="ECO:0000259" key="9">
    <source>
        <dbReference type="PROSITE" id="PS00715"/>
    </source>
</evidence>
<evidence type="ECO:0000313" key="12">
    <source>
        <dbReference type="Proteomes" id="UP000653343"/>
    </source>
</evidence>
<organism evidence="11 12">
    <name type="scientific">Undibacterium squillarum</name>
    <dbReference type="NCBI Taxonomy" id="1131567"/>
    <lineage>
        <taxon>Bacteria</taxon>
        <taxon>Pseudomonadati</taxon>
        <taxon>Pseudomonadota</taxon>
        <taxon>Betaproteobacteria</taxon>
        <taxon>Burkholderiales</taxon>
        <taxon>Oxalobacteraceae</taxon>
        <taxon>Undibacterium</taxon>
    </lineage>
</organism>
<evidence type="ECO:0000256" key="6">
    <source>
        <dbReference type="HAMAP-Rule" id="MF_00963"/>
    </source>
</evidence>
<sequence length="984" mass="106460">MKNSLTDSSTANVKTGSTLTLGKKTLQLNRGAAPAAAATPAQAEVTAPETVAGADASGAVPVITRRKVRIQNVATAAVAAPKAWTAEEIEAMAQMPESELASAGLQIPAEPVTPEIIAETATPETDAAAAVMAAIAAPAAPAEAEPVKPEVKAEIRADLRAELHTLNGNDLQKPRAAVIRKTLAKPAKKLLLADQKQDISNVAGSTIKKEARISNSRFAEPSPVKTLKPVSAAPARTVVRAAAPAVPATPVTPAPVARFEQPAIIAPVSAPAPVAVAPVMPAAPVRPAAVAAAPATPAAPAKPVVAAFSDADAAAILTPVKDVKRGRKAVDADAEGDEIAMLNAAESAEIKLAARARTRKKDTPEAEAARLEHYRKQLAKLIRLGKDRTYLTHAEINDHLPEEVADAEMIQEVISTLNDMGIAVYDQAPDAAMMLLTDTVVSNVSDDEAETVAASALATVDSDFGRTTDPVRMYMREMGGVELLTRSGEIEIAKRIEEGLKDMVQAISACPVTISEILAIADRIEKDEVLADDVVDGFIAAEDNENASLMLNDGDDLDEEVGGDDDNVSDSVGGISDEQLAQLKATALQKLRFVASNFEKLKEARAMDGYQSAAYQQAQRAITAELQTIRFTTKTAEKLCDTLRKQMKELRTAEKQLMDLVVNRCAMPREYFISMIKVHATNPDWFEQEMASGKPYAAALSRHIHAVREQQRRLIELENRVELPLSDLRDINRQMIAGEKRSAEAKQAMTEANLRLVISIAKKYVNRGLQFLDLIQEGNIGLLKAVDKFEYRRGYKFSTYATWWIRQAIARAIADQARTIRVPVHMIETINKMNRVRRQLLQSTGLEPEPVAIAEKMGLPESKVREILKISKEPVSLDVPIGDDGDSALSDFIEDGNTMSPMHAAMQASVNAKLKEALDGLSPREAKVLRMRFGLETSTEFTLEEVGKQFEVTRERIRQIEAKAMKKLRTPGKAEQLRSLMENE</sequence>
<proteinExistence type="inferred from homology"/>
<feature type="DNA-binding region" description="H-T-H motif" evidence="6">
    <location>
        <begin position="943"/>
        <end position="962"/>
    </location>
</feature>
<evidence type="ECO:0000256" key="7">
    <source>
        <dbReference type="SAM" id="Coils"/>
    </source>
</evidence>
<dbReference type="Gene3D" id="1.10.10.10">
    <property type="entry name" value="Winged helix-like DNA-binding domain superfamily/Winged helix DNA-binding domain"/>
    <property type="match status" value="2"/>
</dbReference>
<dbReference type="InterPro" id="IPR014284">
    <property type="entry name" value="RNA_pol_sigma-70_dom"/>
</dbReference>
<keyword evidence="1 6" id="KW-0963">Cytoplasm</keyword>
<dbReference type="SUPFAM" id="SSF88659">
    <property type="entry name" value="Sigma3 and sigma4 domains of RNA polymerase sigma factors"/>
    <property type="match status" value="2"/>
</dbReference>
<keyword evidence="5 6" id="KW-0804">Transcription</keyword>
<dbReference type="Pfam" id="PF04539">
    <property type="entry name" value="Sigma70_r3"/>
    <property type="match status" value="1"/>
</dbReference>